<keyword evidence="3" id="KW-1185">Reference proteome</keyword>
<dbReference type="GeneID" id="41329285"/>
<evidence type="ECO:0000313" key="3">
    <source>
        <dbReference type="Proteomes" id="UP000321408"/>
    </source>
</evidence>
<sequence length="122" mass="14263">MVDIKPDIEKIFMHFIHKNQQYLVFSLKSDPYTYLYLKNDMENIVSLLYGEEIYPKVQSLLYENSTICIECELGTLIVGGISYDSPDLVEFNLTKSRANQILKELKKNVEKLKYKIEVVGFK</sequence>
<dbReference type="KEGG" id="psyt:DSAG12_01292"/>
<dbReference type="RefSeq" id="WP_147662375.1">
    <property type="nucleotide sequence ID" value="NZ_CP042905.2"/>
</dbReference>
<dbReference type="EMBL" id="CP042905">
    <property type="protein sequence ID" value="QEE15466.1"/>
    <property type="molecule type" value="Genomic_DNA"/>
</dbReference>
<evidence type="ECO:0000313" key="2">
    <source>
        <dbReference type="EMBL" id="QEE15466.1"/>
    </source>
</evidence>
<dbReference type="Proteomes" id="UP000321408">
    <property type="component" value="Chromosome"/>
</dbReference>
<proteinExistence type="predicted"/>
<reference evidence="2 3" key="1">
    <citation type="journal article" date="2020" name="Nature">
        <title>Isolation of an archaeon at the prokaryote-eukaryote interface.</title>
        <authorList>
            <person name="Imachi H."/>
            <person name="Nobu M.K."/>
            <person name="Nakahara N."/>
            <person name="Morono Y."/>
            <person name="Ogawara M."/>
            <person name="Takaki Y."/>
            <person name="Takano Y."/>
            <person name="Uematsu K."/>
            <person name="Ikuta T."/>
            <person name="Ito M."/>
            <person name="Matsui Y."/>
            <person name="Miyazaki M."/>
            <person name="Murata K."/>
            <person name="Saito Y."/>
            <person name="Sakai S."/>
            <person name="Song C."/>
            <person name="Tasumi E."/>
            <person name="Yamanaka Y."/>
            <person name="Yamaguchi T."/>
            <person name="Kamagata Y."/>
            <person name="Tamaki H."/>
            <person name="Takai K."/>
        </authorList>
    </citation>
    <scope>NUCLEOTIDE SEQUENCE [LARGE SCALE GENOMIC DNA]</scope>
    <source>
        <strain evidence="2 3">MK-D1</strain>
    </source>
</reference>
<evidence type="ECO:0000256" key="1">
    <source>
        <dbReference type="SAM" id="Coils"/>
    </source>
</evidence>
<keyword evidence="1" id="KW-0175">Coiled coil</keyword>
<organism evidence="2 3">
    <name type="scientific">Promethearchaeum syntrophicum</name>
    <dbReference type="NCBI Taxonomy" id="2594042"/>
    <lineage>
        <taxon>Archaea</taxon>
        <taxon>Promethearchaeati</taxon>
        <taxon>Promethearchaeota</taxon>
        <taxon>Promethearchaeia</taxon>
        <taxon>Promethearchaeales</taxon>
        <taxon>Promethearchaeaceae</taxon>
        <taxon>Promethearchaeum</taxon>
    </lineage>
</organism>
<gene>
    <name evidence="2" type="ORF">DSAG12_01292</name>
</gene>
<protein>
    <submittedName>
        <fullName evidence="2">Uncharacterized protein</fullName>
    </submittedName>
</protein>
<feature type="coiled-coil region" evidence="1">
    <location>
        <begin position="88"/>
        <end position="115"/>
    </location>
</feature>
<accession>A0A5B9DA66</accession>
<dbReference type="AlphaFoldDB" id="A0A5B9DA66"/>
<reference evidence="2 3" key="2">
    <citation type="journal article" date="2024" name="Int. J. Syst. Evol. Microbiol.">
        <title>Promethearchaeum syntrophicum gen. nov., sp. nov., an anaerobic, obligately syntrophic archaeon, the first isolate of the lineage 'Asgard' archaea, and proposal of the new archaeal phylum Promethearchaeota phyl. nov. and kingdom Promethearchaeati regn. nov.</title>
        <authorList>
            <person name="Imachi H."/>
            <person name="Nobu M.K."/>
            <person name="Kato S."/>
            <person name="Takaki Y."/>
            <person name="Miyazaki M."/>
            <person name="Miyata M."/>
            <person name="Ogawara M."/>
            <person name="Saito Y."/>
            <person name="Sakai S."/>
            <person name="Tahara Y.O."/>
            <person name="Takano Y."/>
            <person name="Tasumi E."/>
            <person name="Uematsu K."/>
            <person name="Yoshimura T."/>
            <person name="Itoh T."/>
            <person name="Ohkuma M."/>
            <person name="Takai K."/>
        </authorList>
    </citation>
    <scope>NUCLEOTIDE SEQUENCE [LARGE SCALE GENOMIC DNA]</scope>
    <source>
        <strain evidence="2 3">MK-D1</strain>
    </source>
</reference>
<name>A0A5B9DA66_9ARCH</name>